<organism evidence="1">
    <name type="scientific">Picea sitchensis</name>
    <name type="common">Sitka spruce</name>
    <name type="synonym">Pinus sitchensis</name>
    <dbReference type="NCBI Taxonomy" id="3332"/>
    <lineage>
        <taxon>Eukaryota</taxon>
        <taxon>Viridiplantae</taxon>
        <taxon>Streptophyta</taxon>
        <taxon>Embryophyta</taxon>
        <taxon>Tracheophyta</taxon>
        <taxon>Spermatophyta</taxon>
        <taxon>Pinopsida</taxon>
        <taxon>Pinidae</taxon>
        <taxon>Conifers I</taxon>
        <taxon>Pinales</taxon>
        <taxon>Pinaceae</taxon>
        <taxon>Picea</taxon>
    </lineage>
</organism>
<dbReference type="EMBL" id="MK697708">
    <property type="protein sequence ID" value="QHR92902.1"/>
    <property type="molecule type" value="Genomic_DNA"/>
</dbReference>
<name>A0A6B9XSH2_PICSI</name>
<gene>
    <name evidence="1" type="primary">orf07005</name>
    <name evidence="1" type="ORF">Q903MT_gene6951</name>
</gene>
<reference evidence="1" key="1">
    <citation type="submission" date="2019-03" db="EMBL/GenBank/DDBJ databases">
        <title>Largest Complete Mitochondrial Genome of a Gymnosperm, Sitka Spruce (Picea sitchensis), Indicates Complex Physical Structure.</title>
        <authorList>
            <person name="Jackman S.D."/>
            <person name="Coombe L."/>
            <person name="Warren R."/>
            <person name="Kirk H."/>
            <person name="Trinh E."/>
            <person name="McLeod T."/>
            <person name="Pleasance S."/>
            <person name="Pandoh P."/>
            <person name="Zhao Y."/>
            <person name="Coope R."/>
            <person name="Bousquet J."/>
            <person name="Bohlmann J.C."/>
            <person name="Jones S.J.M."/>
            <person name="Birol I."/>
        </authorList>
    </citation>
    <scope>NUCLEOTIDE SEQUENCE</scope>
    <source>
        <strain evidence="1">Q903</strain>
    </source>
</reference>
<dbReference type="AlphaFoldDB" id="A0A6B9XSH2"/>
<protein>
    <submittedName>
        <fullName evidence="1">Uncharacterized protein</fullName>
    </submittedName>
</protein>
<proteinExistence type="predicted"/>
<keyword evidence="1" id="KW-0496">Mitochondrion</keyword>
<evidence type="ECO:0000313" key="1">
    <source>
        <dbReference type="EMBL" id="QHR92902.1"/>
    </source>
</evidence>
<accession>A0A6B9XSH2</accession>
<geneLocation type="mitochondrion" evidence="1"/>
<sequence>MLLLGMDSKIPLFLRLQTFLFPIEHRLVRAPVNPGAFLIKNRSTVVDTDAPYSTLPSHPRHRKQ</sequence>